<accession>A0AA40EBA2</accession>
<proteinExistence type="predicted"/>
<evidence type="ECO:0000313" key="2">
    <source>
        <dbReference type="EMBL" id="KAK0731932.1"/>
    </source>
</evidence>
<protein>
    <submittedName>
        <fullName evidence="2">Uncharacterized protein</fullName>
    </submittedName>
</protein>
<name>A0AA40EBA2_9PEZI</name>
<feature type="region of interest" description="Disordered" evidence="1">
    <location>
        <begin position="42"/>
        <end position="66"/>
    </location>
</feature>
<dbReference type="PANTHER" id="PTHR34724">
    <property type="entry name" value="OS12G0596101 PROTEIN"/>
    <property type="match status" value="1"/>
</dbReference>
<gene>
    <name evidence="2" type="ORF">B0H67DRAFT_476291</name>
</gene>
<dbReference type="EMBL" id="JAUKUA010000001">
    <property type="protein sequence ID" value="KAK0731932.1"/>
    <property type="molecule type" value="Genomic_DNA"/>
</dbReference>
<organism evidence="2 3">
    <name type="scientific">Lasiosphaeris hirsuta</name>
    <dbReference type="NCBI Taxonomy" id="260670"/>
    <lineage>
        <taxon>Eukaryota</taxon>
        <taxon>Fungi</taxon>
        <taxon>Dikarya</taxon>
        <taxon>Ascomycota</taxon>
        <taxon>Pezizomycotina</taxon>
        <taxon>Sordariomycetes</taxon>
        <taxon>Sordariomycetidae</taxon>
        <taxon>Sordariales</taxon>
        <taxon>Lasiosphaeriaceae</taxon>
        <taxon>Lasiosphaeris</taxon>
    </lineage>
</organism>
<dbReference type="PANTHER" id="PTHR34724:SF2">
    <property type="entry name" value="OS12G0596101 PROTEIN"/>
    <property type="match status" value="1"/>
</dbReference>
<sequence length="66" mass="7366">MCFEATCDICKKTAWRGCGNHIPTVMDKVQESHWCTCEPKVEKDGKKYPPRAAESRPALAPQPAMS</sequence>
<comment type="caution">
    <text evidence="2">The sequence shown here is derived from an EMBL/GenBank/DDBJ whole genome shotgun (WGS) entry which is preliminary data.</text>
</comment>
<reference evidence="2" key="1">
    <citation type="submission" date="2023-06" db="EMBL/GenBank/DDBJ databases">
        <title>Genome-scale phylogeny and comparative genomics of the fungal order Sordariales.</title>
        <authorList>
            <consortium name="Lawrence Berkeley National Laboratory"/>
            <person name="Hensen N."/>
            <person name="Bonometti L."/>
            <person name="Westerberg I."/>
            <person name="Brannstrom I.O."/>
            <person name="Guillou S."/>
            <person name="Cros-Aarteil S."/>
            <person name="Calhoun S."/>
            <person name="Haridas S."/>
            <person name="Kuo A."/>
            <person name="Mondo S."/>
            <person name="Pangilinan J."/>
            <person name="Riley R."/>
            <person name="Labutti K."/>
            <person name="Andreopoulos B."/>
            <person name="Lipzen A."/>
            <person name="Chen C."/>
            <person name="Yanf M."/>
            <person name="Daum C."/>
            <person name="Ng V."/>
            <person name="Clum A."/>
            <person name="Steindorff A."/>
            <person name="Ohm R."/>
            <person name="Martin F."/>
            <person name="Silar P."/>
            <person name="Natvig D."/>
            <person name="Lalanne C."/>
            <person name="Gautier V."/>
            <person name="Ament-Velasquez S.L."/>
            <person name="Kruys A."/>
            <person name="Hutchinson M.I."/>
            <person name="Powell A.J."/>
            <person name="Barry K."/>
            <person name="Miller A.N."/>
            <person name="Grigoriev I.V."/>
            <person name="Debuchy R."/>
            <person name="Gladieux P."/>
            <person name="Thoren M.H."/>
            <person name="Johannesson H."/>
        </authorList>
    </citation>
    <scope>NUCLEOTIDE SEQUENCE</scope>
    <source>
        <strain evidence="2">SMH4607-1</strain>
    </source>
</reference>
<dbReference type="AlphaFoldDB" id="A0AA40EBA2"/>
<dbReference type="Proteomes" id="UP001172102">
    <property type="component" value="Unassembled WGS sequence"/>
</dbReference>
<evidence type="ECO:0000313" key="3">
    <source>
        <dbReference type="Proteomes" id="UP001172102"/>
    </source>
</evidence>
<evidence type="ECO:0000256" key="1">
    <source>
        <dbReference type="SAM" id="MobiDB-lite"/>
    </source>
</evidence>
<keyword evidence="3" id="KW-1185">Reference proteome</keyword>